<evidence type="ECO:0000313" key="8">
    <source>
        <dbReference type="Proteomes" id="UP000011626"/>
    </source>
</evidence>
<dbReference type="PROSITE" id="PS50928">
    <property type="entry name" value="ABC_TM1"/>
    <property type="match status" value="1"/>
</dbReference>
<dbReference type="AlphaFoldDB" id="M0CBD1"/>
<evidence type="ECO:0000256" key="5">
    <source>
        <dbReference type="RuleBase" id="RU363032"/>
    </source>
</evidence>
<dbReference type="GO" id="GO:0055085">
    <property type="term" value="P:transmembrane transport"/>
    <property type="evidence" value="ECO:0007669"/>
    <property type="project" value="InterPro"/>
</dbReference>
<dbReference type="PANTHER" id="PTHR43376">
    <property type="entry name" value="OLIGOPEPTIDE TRANSPORT SYSTEM PERMEASE PROTEIN"/>
    <property type="match status" value="1"/>
</dbReference>
<dbReference type="STRING" id="797114.C475_21634"/>
<dbReference type="Pfam" id="PF00528">
    <property type="entry name" value="BPD_transp_1"/>
    <property type="match status" value="1"/>
</dbReference>
<feature type="transmembrane region" description="Helical" evidence="5">
    <location>
        <begin position="202"/>
        <end position="229"/>
    </location>
</feature>
<feature type="transmembrane region" description="Helical" evidence="5">
    <location>
        <begin position="16"/>
        <end position="34"/>
    </location>
</feature>
<name>M0CBD1_9EURY</name>
<dbReference type="InterPro" id="IPR000515">
    <property type="entry name" value="MetI-like"/>
</dbReference>
<dbReference type="OrthoDB" id="44105at2157"/>
<dbReference type="SUPFAM" id="SSF161098">
    <property type="entry name" value="MetI-like"/>
    <property type="match status" value="1"/>
</dbReference>
<proteinExistence type="inferred from homology"/>
<accession>M0CBD1</accession>
<feature type="domain" description="ABC transmembrane type-1" evidence="6">
    <location>
        <begin position="119"/>
        <end position="331"/>
    </location>
</feature>
<organism evidence="7 8">
    <name type="scientific">Halosimplex carlsbadense 2-9-1</name>
    <dbReference type="NCBI Taxonomy" id="797114"/>
    <lineage>
        <taxon>Archaea</taxon>
        <taxon>Methanobacteriati</taxon>
        <taxon>Methanobacteriota</taxon>
        <taxon>Stenosarchaea group</taxon>
        <taxon>Halobacteria</taxon>
        <taxon>Halobacteriales</taxon>
        <taxon>Haloarculaceae</taxon>
        <taxon>Halosimplex</taxon>
    </lineage>
</organism>
<sequence length="351" mass="39018">MKDGLLRYYAKRTAQALFTAWATLTITFAIIRFMPGGPMDFLLAKLMMGSMGPGQSFSSPTNPEAVEAFREIAQLYVDIDPTQPIYVQYFDWFGDVLQGNLGRSIFYGEPVMEVMAPVIPWTVFIVSLAVVMSFLQQIIFGGLMANYEGSSLDTRATTLFIWIQSIPYFVWAILLLFVFAFQYGVFPISGKVNPSATVGLNWAYVSGILNHAALPVISLAIASLGGGVLAMRANSIQVLGSDYVKNARLRGLETSRISVRYIARNALLPMYTNFLLSISYVFGGSLILETIFQYRGMGWVMYRALQARDFPLMMGGFILFTFATVTAIYVADITYPLIDPRIEEGESSESF</sequence>
<evidence type="ECO:0000256" key="4">
    <source>
        <dbReference type="ARBA" id="ARBA00023136"/>
    </source>
</evidence>
<dbReference type="EMBL" id="AOIU01000048">
    <property type="protein sequence ID" value="ELZ19943.1"/>
    <property type="molecule type" value="Genomic_DNA"/>
</dbReference>
<dbReference type="InterPro" id="IPR035906">
    <property type="entry name" value="MetI-like_sf"/>
</dbReference>
<keyword evidence="4 5" id="KW-0472">Membrane</keyword>
<dbReference type="Gene3D" id="1.10.3720.10">
    <property type="entry name" value="MetI-like"/>
    <property type="match status" value="1"/>
</dbReference>
<evidence type="ECO:0000256" key="2">
    <source>
        <dbReference type="ARBA" id="ARBA00022692"/>
    </source>
</evidence>
<feature type="transmembrane region" description="Helical" evidence="5">
    <location>
        <begin position="270"/>
        <end position="292"/>
    </location>
</feature>
<feature type="transmembrane region" description="Helical" evidence="5">
    <location>
        <begin position="312"/>
        <end position="331"/>
    </location>
</feature>
<dbReference type="CDD" id="cd06261">
    <property type="entry name" value="TM_PBP2"/>
    <property type="match status" value="1"/>
</dbReference>
<dbReference type="eggNOG" id="arCOG00751">
    <property type="taxonomic scope" value="Archaea"/>
</dbReference>
<keyword evidence="5" id="KW-0813">Transport</keyword>
<gene>
    <name evidence="7" type="ORF">C475_21634</name>
</gene>
<dbReference type="RefSeq" id="WP_006885990.1">
    <property type="nucleotide sequence ID" value="NZ_AOIU01000048.1"/>
</dbReference>
<protein>
    <submittedName>
        <fullName evidence="7">ABC transporter integral membrane subunit</fullName>
    </submittedName>
</protein>
<dbReference type="GO" id="GO:0005886">
    <property type="term" value="C:plasma membrane"/>
    <property type="evidence" value="ECO:0007669"/>
    <property type="project" value="UniProtKB-SubCell"/>
</dbReference>
<comment type="similarity">
    <text evidence="5">Belongs to the binding-protein-dependent transport system permease family.</text>
</comment>
<dbReference type="PANTHER" id="PTHR43376:SF1">
    <property type="entry name" value="OLIGOPEPTIDE TRANSPORT SYSTEM PERMEASE PROTEIN"/>
    <property type="match status" value="1"/>
</dbReference>
<feature type="transmembrane region" description="Helical" evidence="5">
    <location>
        <begin position="159"/>
        <end position="182"/>
    </location>
</feature>
<comment type="caution">
    <text evidence="7">The sequence shown here is derived from an EMBL/GenBank/DDBJ whole genome shotgun (WGS) entry which is preliminary data.</text>
</comment>
<reference evidence="7 8" key="1">
    <citation type="journal article" date="2014" name="PLoS Genet.">
        <title>Phylogenetically driven sequencing of extremely halophilic archaea reveals strategies for static and dynamic osmo-response.</title>
        <authorList>
            <person name="Becker E.A."/>
            <person name="Seitzer P.M."/>
            <person name="Tritt A."/>
            <person name="Larsen D."/>
            <person name="Krusor M."/>
            <person name="Yao A.I."/>
            <person name="Wu D."/>
            <person name="Madern D."/>
            <person name="Eisen J.A."/>
            <person name="Darling A.E."/>
            <person name="Facciotti M.T."/>
        </authorList>
    </citation>
    <scope>NUCLEOTIDE SEQUENCE [LARGE SCALE GENOMIC DNA]</scope>
    <source>
        <strain evidence="7 8">2-9-1</strain>
    </source>
</reference>
<keyword evidence="8" id="KW-1185">Reference proteome</keyword>
<comment type="subcellular location">
    <subcellularLocation>
        <location evidence="5">Cell membrane</location>
        <topology evidence="5">Multi-pass membrane protein</topology>
    </subcellularLocation>
    <subcellularLocation>
        <location evidence="1">Membrane</location>
        <topology evidence="1">Multi-pass membrane protein</topology>
    </subcellularLocation>
</comment>
<evidence type="ECO:0000259" key="6">
    <source>
        <dbReference type="PROSITE" id="PS50928"/>
    </source>
</evidence>
<dbReference type="Proteomes" id="UP000011626">
    <property type="component" value="Unassembled WGS sequence"/>
</dbReference>
<evidence type="ECO:0000313" key="7">
    <source>
        <dbReference type="EMBL" id="ELZ19943.1"/>
    </source>
</evidence>
<feature type="transmembrane region" description="Helical" evidence="5">
    <location>
        <begin position="118"/>
        <end position="147"/>
    </location>
</feature>
<evidence type="ECO:0000256" key="1">
    <source>
        <dbReference type="ARBA" id="ARBA00004141"/>
    </source>
</evidence>
<keyword evidence="2 5" id="KW-0812">Transmembrane</keyword>
<keyword evidence="3 5" id="KW-1133">Transmembrane helix</keyword>
<evidence type="ECO:0000256" key="3">
    <source>
        <dbReference type="ARBA" id="ARBA00022989"/>
    </source>
</evidence>